<feature type="domain" description="Carrier" evidence="2">
    <location>
        <begin position="583"/>
        <end position="660"/>
    </location>
</feature>
<dbReference type="InterPro" id="IPR009081">
    <property type="entry name" value="PP-bd_ACP"/>
</dbReference>
<dbReference type="Proteomes" id="UP000183454">
    <property type="component" value="Unassembled WGS sequence"/>
</dbReference>
<dbReference type="Gene3D" id="1.10.1200.10">
    <property type="entry name" value="ACP-like"/>
    <property type="match status" value="1"/>
</dbReference>
<protein>
    <submittedName>
        <fullName evidence="3">Long-chain acyl-CoA synthetase</fullName>
    </submittedName>
</protein>
<dbReference type="PANTHER" id="PTHR43767">
    <property type="entry name" value="LONG-CHAIN-FATTY-ACID--COA LIGASE"/>
    <property type="match status" value="1"/>
</dbReference>
<evidence type="ECO:0000313" key="4">
    <source>
        <dbReference type="Proteomes" id="UP000183454"/>
    </source>
</evidence>
<name>A0A1H2S6D6_9PROT</name>
<dbReference type="InterPro" id="IPR000873">
    <property type="entry name" value="AMP-dep_synth/lig_dom"/>
</dbReference>
<dbReference type="Pfam" id="PF23562">
    <property type="entry name" value="AMP-binding_C_3"/>
    <property type="match status" value="1"/>
</dbReference>
<dbReference type="InterPro" id="IPR042099">
    <property type="entry name" value="ANL_N_sf"/>
</dbReference>
<feature type="coiled-coil region" evidence="1">
    <location>
        <begin position="879"/>
        <end position="906"/>
    </location>
</feature>
<dbReference type="Pfam" id="PF01553">
    <property type="entry name" value="Acyltransferase"/>
    <property type="match status" value="1"/>
</dbReference>
<dbReference type="PROSITE" id="PS00455">
    <property type="entry name" value="AMP_BINDING"/>
    <property type="match status" value="1"/>
</dbReference>
<proteinExistence type="predicted"/>
<reference evidence="3 4" key="1">
    <citation type="submission" date="2016-10" db="EMBL/GenBank/DDBJ databases">
        <authorList>
            <person name="de Groot N.N."/>
        </authorList>
    </citation>
    <scope>NUCLEOTIDE SEQUENCE [LARGE SCALE GENOMIC DNA]</scope>
    <source>
        <strain evidence="3 4">Nm110</strain>
    </source>
</reference>
<accession>A0A1H2S6D6</accession>
<dbReference type="InterPro" id="IPR045851">
    <property type="entry name" value="AMP-bd_C_sf"/>
</dbReference>
<evidence type="ECO:0000259" key="2">
    <source>
        <dbReference type="PROSITE" id="PS50075"/>
    </source>
</evidence>
<dbReference type="InterPro" id="IPR036736">
    <property type="entry name" value="ACP-like_sf"/>
</dbReference>
<dbReference type="SUPFAM" id="SSF69593">
    <property type="entry name" value="Glycerol-3-phosphate (1)-acyltransferase"/>
    <property type="match status" value="1"/>
</dbReference>
<dbReference type="GO" id="GO:0016746">
    <property type="term" value="F:acyltransferase activity"/>
    <property type="evidence" value="ECO:0007669"/>
    <property type="project" value="InterPro"/>
</dbReference>
<dbReference type="Pfam" id="PF00501">
    <property type="entry name" value="AMP-binding"/>
    <property type="match status" value="1"/>
</dbReference>
<dbReference type="AlphaFoldDB" id="A0A1H2S6D6"/>
<evidence type="ECO:0000256" key="1">
    <source>
        <dbReference type="SAM" id="Coils"/>
    </source>
</evidence>
<dbReference type="InterPro" id="IPR050237">
    <property type="entry name" value="ATP-dep_AMP-bd_enzyme"/>
</dbReference>
<dbReference type="EMBL" id="FNNH01000006">
    <property type="protein sequence ID" value="SDW27232.1"/>
    <property type="molecule type" value="Genomic_DNA"/>
</dbReference>
<dbReference type="Gene3D" id="3.30.300.30">
    <property type="match status" value="1"/>
</dbReference>
<sequence length="907" mass="101112">MSKHIQQSEVAKIATLCTLLDICAEREAIAIYSLQKQGVRTWTYRELFADVLALARRLSKLGVRKGDRVALLAFNRSETIVAALAILKAGAVVVPIDAQLGTQTLEFMFIDSQVRIAFVTEDHLARLEALASTQSLQLIVYDGDEANSRHWRQLPVADEVVLPEVIPADAAALFYTSGTTGRPKGVPLTHANIAFSLHDLFQTRVTLTDDKLLLPLPLHHVFPFVCGMLLPLALGLTIVLPHALTGPQIVRAMQQGQATVMVGVPRLYDALYSAIDARMHAQGKAAYSFFYGMLQVSLYLRRVFGWRVGQWLFRPLHQHFAPSLRLTVCGGAALNPELAWKLEGLGWQLMIGYGMTETAPNISYDHPDSLRIGSAGKPFPGVQVRLMPLVEMSARDEAYGEVQVRGPNVFTGYHHLPEETAKAFTADGWFRTGDLGRFDTEGYLFLLGRASTLIVTQGGENVQPEDVEEVYQQHPVIRELGILAEKGRLVAVIVPEMREVRRRNSDIESAVREALMSAAHTLPSYQRISDYGITRDPLPRTRLGKLQRHRLKERYLDVKRSVATSETASGPMALEELIEQDRALFDDPVARSVWEWLTTRYAPKRLTLNTSPQLDLGIDSIEWLNVTLEIGERTGVDLSEEAISRIDTVRDLLREVSEASVARSAATPIEQPEEFLSSQQKHWLRLHGPFLSAVARGLYALNRLLMRVFFRVRAAGLEHLPADSQFVLVSNHVSFLDPFMLAAVLDYRRLQRTYWAGFTGAAFRNIVFRAVSRIAQVVPIDQESKAISSLAFGSAVLRRGNNLVWFPEGSRSVTGQLQPFRAGIGMILARYPVVVVPTAIMGAYESLPVGTLWPHFRPITVIFGPPLQLQELASDGKERSAEERIVHELEDAVAKLLAEAEREKIQK</sequence>
<dbReference type="InterPro" id="IPR002123">
    <property type="entry name" value="Plipid/glycerol_acylTrfase"/>
</dbReference>
<organism evidence="3 4">
    <name type="scientific">Nitrosomonas communis</name>
    <dbReference type="NCBI Taxonomy" id="44574"/>
    <lineage>
        <taxon>Bacteria</taxon>
        <taxon>Pseudomonadati</taxon>
        <taxon>Pseudomonadota</taxon>
        <taxon>Betaproteobacteria</taxon>
        <taxon>Nitrosomonadales</taxon>
        <taxon>Nitrosomonadaceae</taxon>
        <taxon>Nitrosomonas</taxon>
    </lineage>
</organism>
<dbReference type="PANTHER" id="PTHR43767:SF1">
    <property type="entry name" value="NONRIBOSOMAL PEPTIDE SYNTHASE PES1 (EUROFUNG)-RELATED"/>
    <property type="match status" value="1"/>
</dbReference>
<dbReference type="SMART" id="SM00563">
    <property type="entry name" value="PlsC"/>
    <property type="match status" value="1"/>
</dbReference>
<dbReference type="InterPro" id="IPR020845">
    <property type="entry name" value="AMP-binding_CS"/>
</dbReference>
<dbReference type="Gene3D" id="3.40.50.12780">
    <property type="entry name" value="N-terminal domain of ligase-like"/>
    <property type="match status" value="1"/>
</dbReference>
<dbReference type="GO" id="GO:0016878">
    <property type="term" value="F:acid-thiol ligase activity"/>
    <property type="evidence" value="ECO:0007669"/>
    <property type="project" value="UniProtKB-ARBA"/>
</dbReference>
<dbReference type="CDD" id="cd07989">
    <property type="entry name" value="LPLAT_AGPAT-like"/>
    <property type="match status" value="1"/>
</dbReference>
<dbReference type="SUPFAM" id="SSF47336">
    <property type="entry name" value="ACP-like"/>
    <property type="match status" value="1"/>
</dbReference>
<dbReference type="Pfam" id="PF00550">
    <property type="entry name" value="PP-binding"/>
    <property type="match status" value="1"/>
</dbReference>
<dbReference type="RefSeq" id="WP_074665683.1">
    <property type="nucleotide sequence ID" value="NZ_FNNH01000006.1"/>
</dbReference>
<evidence type="ECO:0000313" key="3">
    <source>
        <dbReference type="EMBL" id="SDW27232.1"/>
    </source>
</evidence>
<keyword evidence="1" id="KW-0175">Coiled coil</keyword>
<gene>
    <name evidence="3" type="ORF">SAMN05421882_100663</name>
</gene>
<dbReference type="PROSITE" id="PS50075">
    <property type="entry name" value="CARRIER"/>
    <property type="match status" value="1"/>
</dbReference>
<dbReference type="SUPFAM" id="SSF56801">
    <property type="entry name" value="Acetyl-CoA synthetase-like"/>
    <property type="match status" value="1"/>
</dbReference>